<dbReference type="RefSeq" id="WP_187150528.1">
    <property type="nucleotide sequence ID" value="NZ_LWUJ01000012.1"/>
</dbReference>
<organism evidence="1 2">
    <name type="scientific">Candidatus Mycoplasma haematobovis</name>
    <dbReference type="NCBI Taxonomy" id="432608"/>
    <lineage>
        <taxon>Bacteria</taxon>
        <taxon>Bacillati</taxon>
        <taxon>Mycoplasmatota</taxon>
        <taxon>Mollicutes</taxon>
        <taxon>Mycoplasmataceae</taxon>
        <taxon>Mycoplasma</taxon>
    </lineage>
</organism>
<gene>
    <name evidence="1" type="ORF">A6V39_04490</name>
</gene>
<comment type="caution">
    <text evidence="1">The sequence shown here is derived from an EMBL/GenBank/DDBJ whole genome shotgun (WGS) entry which is preliminary data.</text>
</comment>
<dbReference type="AlphaFoldDB" id="A0A1A9QCH3"/>
<sequence length="143" mass="16052">MLSNNGKLKQAQDSRSSLTFSDDIKALVKGGCEEIYNSEPNENNLADFKAYCSLWLQDKITGFITEQHGDSKWQAKVNGLKDYTKGLISEFTTIENAITNSNVSEKQQEIKNLCDKLKENMFESETTTEFNNTKSFCTSAVIA</sequence>
<dbReference type="Proteomes" id="UP000077623">
    <property type="component" value="Unassembled WGS sequence"/>
</dbReference>
<proteinExistence type="predicted"/>
<evidence type="ECO:0000313" key="1">
    <source>
        <dbReference type="EMBL" id="OAL10143.1"/>
    </source>
</evidence>
<keyword evidence="2" id="KW-1185">Reference proteome</keyword>
<accession>A0A1A9QCH3</accession>
<dbReference type="EMBL" id="LWUJ01000012">
    <property type="protein sequence ID" value="OAL10143.1"/>
    <property type="molecule type" value="Genomic_DNA"/>
</dbReference>
<reference evidence="2" key="1">
    <citation type="submission" date="2016-04" db="EMBL/GenBank/DDBJ databases">
        <authorList>
            <person name="Quiroz-Castaneda R.E."/>
            <person name="Martinez-Ocampo F."/>
        </authorList>
    </citation>
    <scope>NUCLEOTIDE SEQUENCE [LARGE SCALE GENOMIC DNA]</scope>
    <source>
        <strain evidence="2">INIFAP01</strain>
    </source>
</reference>
<name>A0A1A9QCH3_9MOLU</name>
<protein>
    <submittedName>
        <fullName evidence="1">Uncharacterized protein</fullName>
    </submittedName>
</protein>
<evidence type="ECO:0000313" key="2">
    <source>
        <dbReference type="Proteomes" id="UP000077623"/>
    </source>
</evidence>